<accession>A0A7D5ZAS4</accession>
<dbReference type="PANTHER" id="PTHR42060:SF3">
    <property type="entry name" value="SMP-30_GLUCONOLACTONASE_LRE-LIKE REGION DOMAIN-CONTAINING PROTEIN"/>
    <property type="match status" value="1"/>
</dbReference>
<sequence>MVGMQRSKQIPSFTIPPANTPMMKFHTLLALSSTYLASHAASSALPITEQASCSSQSSGSSNARVIHQFPNGTWLENIAERRNGNLLVTLLDRPELYQVDPHNPANATLVHNFAGYTSLFGITETSPDVFAIIAGNFTPGAGTQEGTYAIWSTDFAGCKGAEVSKIVDIPEAKLLNGMTTLDANTGEVLVSDSGRGLVLRVDTKSGEYTTVLENDVFQPAPTAPIQLGINGIRLLGDHLYYTNTYASVYGRVAINPATGEAAGPFETISTDVMGDDFALDNQGNAYIAANPENEAVRVDRDGDAEVLAGNLNSTLVPGPTAAWLGKAQDRDGKRVLYVVTSGGQAGPINGTYTEGGKILALDV</sequence>
<dbReference type="GeneID" id="26241339"/>
<dbReference type="Gene3D" id="2.120.10.30">
    <property type="entry name" value="TolB, C-terminal domain"/>
    <property type="match status" value="1"/>
</dbReference>
<name>A0A7D5ZAS4_9HYPO</name>
<proteinExistence type="predicted"/>
<dbReference type="Proteomes" id="UP000510686">
    <property type="component" value="Chromosome 4"/>
</dbReference>
<dbReference type="AlphaFoldDB" id="A0A7D5ZAS4"/>
<organism evidence="1 2">
    <name type="scientific">Metarhizium brunneum</name>
    <dbReference type="NCBI Taxonomy" id="500148"/>
    <lineage>
        <taxon>Eukaryota</taxon>
        <taxon>Fungi</taxon>
        <taxon>Dikarya</taxon>
        <taxon>Ascomycota</taxon>
        <taxon>Pezizomycotina</taxon>
        <taxon>Sordariomycetes</taxon>
        <taxon>Hypocreomycetidae</taxon>
        <taxon>Hypocreales</taxon>
        <taxon>Clavicipitaceae</taxon>
        <taxon>Metarhizium</taxon>
    </lineage>
</organism>
<evidence type="ECO:0000313" key="2">
    <source>
        <dbReference type="Proteomes" id="UP000510686"/>
    </source>
</evidence>
<reference evidence="1 2" key="1">
    <citation type="submission" date="2020-07" db="EMBL/GenBank/DDBJ databases">
        <title>Telomere length de novo assembly of all 7 chromosomes of the fungus, Metarhizium brunneum, using a novel assembly pipeline.</title>
        <authorList>
            <person name="Saud z."/>
            <person name="Kortsinoglou A."/>
            <person name="Kouvelis V.N."/>
            <person name="Butt T.M."/>
        </authorList>
    </citation>
    <scope>NUCLEOTIDE SEQUENCE [LARGE SCALE GENOMIC DNA]</scope>
    <source>
        <strain evidence="1 2">4556</strain>
    </source>
</reference>
<dbReference type="OrthoDB" id="9977941at2759"/>
<dbReference type="RefSeq" id="XP_014545306.2">
    <property type="nucleotide sequence ID" value="XM_014689820.2"/>
</dbReference>
<dbReference type="InterPro" id="IPR052998">
    <property type="entry name" value="Hetero-Diels-Alderase-like"/>
</dbReference>
<dbReference type="EMBL" id="CP058935">
    <property type="protein sequence ID" value="QLI71429.1"/>
    <property type="molecule type" value="Genomic_DNA"/>
</dbReference>
<dbReference type="KEGG" id="mbrn:26241339"/>
<evidence type="ECO:0008006" key="3">
    <source>
        <dbReference type="Google" id="ProtNLM"/>
    </source>
</evidence>
<dbReference type="PANTHER" id="PTHR42060">
    <property type="entry name" value="NHL REPEAT-CONTAINING PROTEIN-RELATED"/>
    <property type="match status" value="1"/>
</dbReference>
<gene>
    <name evidence="1" type="ORF">G6M90_00g077990</name>
</gene>
<protein>
    <recommendedName>
        <fullName evidence="3">SMP-30/Gluconolactonase/LRE-like region domain-containing protein</fullName>
    </recommendedName>
</protein>
<dbReference type="InterPro" id="IPR011042">
    <property type="entry name" value="6-blade_b-propeller_TolB-like"/>
</dbReference>
<keyword evidence="2" id="KW-1185">Reference proteome</keyword>
<evidence type="ECO:0000313" key="1">
    <source>
        <dbReference type="EMBL" id="QLI71429.1"/>
    </source>
</evidence>
<dbReference type="SUPFAM" id="SSF63829">
    <property type="entry name" value="Calcium-dependent phosphotriesterase"/>
    <property type="match status" value="1"/>
</dbReference>